<dbReference type="HAMAP" id="MF_00365">
    <property type="entry name" value="RecF"/>
    <property type="match status" value="1"/>
</dbReference>
<dbReference type="PANTHER" id="PTHR32182">
    <property type="entry name" value="DNA REPLICATION AND REPAIR PROTEIN RECF"/>
    <property type="match status" value="1"/>
</dbReference>
<evidence type="ECO:0000256" key="10">
    <source>
        <dbReference type="ARBA" id="ARBA00023204"/>
    </source>
</evidence>
<comment type="function">
    <text evidence="12 13 14">The RecF protein is involved in DNA metabolism; it is required for DNA replication and normal SOS inducibility. RecF binds preferentially to single-stranded, linear DNA. It also seems to bind ATP.</text>
</comment>
<evidence type="ECO:0000259" key="15">
    <source>
        <dbReference type="Pfam" id="PF02463"/>
    </source>
</evidence>
<keyword evidence="8 13" id="KW-0067">ATP-binding</keyword>
<dbReference type="PROSITE" id="PS00617">
    <property type="entry name" value="RECF_1"/>
    <property type="match status" value="1"/>
</dbReference>
<sequence length="402" mass="43920">MFVRRLSLRDFRSWHHLDLELSAEPLILVGRNGFGKTNVLEALFYLTNLRSHRVSSDAAMVAEATDTARIAATVQNDGRELTVEVTLAGSGANRVTLNSRPVRRHRDVIGVLRSVMFAPEDLLLVKGEPADRRRFLDDLVTGLGPTAVAAKADYDRVLRQRAALLKTAGAAMRRGGTDADSVISTLDVWDAQLAAFGAQVTAHRITMVNSALPHVQSAYSSIAPHSRPASIRYRSALGSEANDHGGKPLSVEQIEQYLLEALAQARSREIDRGVCLVGPHRDDLEISLDQKLAKGYASHGESWSLALALRLATVELIRAEGVEPVILLDDVFAELDAKRRVHLAQYTADAEQLLVTAAVPEDLPTGVGGRRLSVQMREEADDHGVIRRRSTVRSDGRIDGDD</sequence>
<evidence type="ECO:0000256" key="9">
    <source>
        <dbReference type="ARBA" id="ARBA00023125"/>
    </source>
</evidence>
<dbReference type="PANTHER" id="PTHR32182:SF0">
    <property type="entry name" value="DNA REPLICATION AND REPAIR PROTEIN RECF"/>
    <property type="match status" value="1"/>
</dbReference>
<comment type="subcellular location">
    <subcellularLocation>
        <location evidence="1 13 14">Cytoplasm</location>
    </subcellularLocation>
</comment>
<dbReference type="InterPro" id="IPR042174">
    <property type="entry name" value="RecF_2"/>
</dbReference>
<comment type="caution">
    <text evidence="16">The sequence shown here is derived from an EMBL/GenBank/DDBJ whole genome shotgun (WGS) entry which is preliminary data.</text>
</comment>
<evidence type="ECO:0000256" key="6">
    <source>
        <dbReference type="ARBA" id="ARBA00022741"/>
    </source>
</evidence>
<keyword evidence="11 13" id="KW-0742">SOS response</keyword>
<keyword evidence="17" id="KW-1185">Reference proteome</keyword>
<dbReference type="Gene3D" id="1.20.1050.90">
    <property type="entry name" value="RecF/RecN/SMC, N-terminal domain"/>
    <property type="match status" value="1"/>
</dbReference>
<organism evidence="16 17">
    <name type="scientific">Gordonia defluvii</name>
    <dbReference type="NCBI Taxonomy" id="283718"/>
    <lineage>
        <taxon>Bacteria</taxon>
        <taxon>Bacillati</taxon>
        <taxon>Actinomycetota</taxon>
        <taxon>Actinomycetes</taxon>
        <taxon>Mycobacteriales</taxon>
        <taxon>Gordoniaceae</taxon>
        <taxon>Gordonia</taxon>
    </lineage>
</organism>
<proteinExistence type="inferred from homology"/>
<name>A0ABN3YE98_9ACTN</name>
<evidence type="ECO:0000256" key="3">
    <source>
        <dbReference type="ARBA" id="ARBA00020170"/>
    </source>
</evidence>
<dbReference type="Pfam" id="PF02463">
    <property type="entry name" value="SMC_N"/>
    <property type="match status" value="1"/>
</dbReference>
<evidence type="ECO:0000256" key="5">
    <source>
        <dbReference type="ARBA" id="ARBA00022705"/>
    </source>
</evidence>
<evidence type="ECO:0000256" key="8">
    <source>
        <dbReference type="ARBA" id="ARBA00022840"/>
    </source>
</evidence>
<gene>
    <name evidence="13 16" type="primary">recF</name>
    <name evidence="16" type="ORF">GCM10010528_02810</name>
</gene>
<reference evidence="16 17" key="1">
    <citation type="journal article" date="2019" name="Int. J. Syst. Evol. Microbiol.">
        <title>The Global Catalogue of Microorganisms (GCM) 10K type strain sequencing project: providing services to taxonomists for standard genome sequencing and annotation.</title>
        <authorList>
            <consortium name="The Broad Institute Genomics Platform"/>
            <consortium name="The Broad Institute Genome Sequencing Center for Infectious Disease"/>
            <person name="Wu L."/>
            <person name="Ma J."/>
        </authorList>
    </citation>
    <scope>NUCLEOTIDE SEQUENCE [LARGE SCALE GENOMIC DNA]</scope>
    <source>
        <strain evidence="16 17">JCM 14234</strain>
    </source>
</reference>
<dbReference type="PROSITE" id="PS00618">
    <property type="entry name" value="RECF_2"/>
    <property type="match status" value="1"/>
</dbReference>
<evidence type="ECO:0000256" key="12">
    <source>
        <dbReference type="ARBA" id="ARBA00025401"/>
    </source>
</evidence>
<dbReference type="InterPro" id="IPR001238">
    <property type="entry name" value="DNA-binding_RecF"/>
</dbReference>
<dbReference type="InterPro" id="IPR018078">
    <property type="entry name" value="DNA-binding_RecF_CS"/>
</dbReference>
<accession>A0ABN3YE98</accession>
<keyword evidence="10 13" id="KW-0234">DNA repair</keyword>
<evidence type="ECO:0000256" key="4">
    <source>
        <dbReference type="ARBA" id="ARBA00022490"/>
    </source>
</evidence>
<feature type="domain" description="RecF/RecN/SMC N-terminal" evidence="15">
    <location>
        <begin position="3"/>
        <end position="358"/>
    </location>
</feature>
<evidence type="ECO:0000256" key="1">
    <source>
        <dbReference type="ARBA" id="ARBA00004496"/>
    </source>
</evidence>
<keyword evidence="4 13" id="KW-0963">Cytoplasm</keyword>
<evidence type="ECO:0000256" key="14">
    <source>
        <dbReference type="RuleBase" id="RU000578"/>
    </source>
</evidence>
<dbReference type="NCBIfam" id="TIGR00611">
    <property type="entry name" value="recf"/>
    <property type="match status" value="1"/>
</dbReference>
<dbReference type="EMBL" id="BAAAVS010000002">
    <property type="protein sequence ID" value="GAA3024231.1"/>
    <property type="molecule type" value="Genomic_DNA"/>
</dbReference>
<evidence type="ECO:0000313" key="17">
    <source>
        <dbReference type="Proteomes" id="UP001501035"/>
    </source>
</evidence>
<dbReference type="SUPFAM" id="SSF52540">
    <property type="entry name" value="P-loop containing nucleoside triphosphate hydrolases"/>
    <property type="match status" value="1"/>
</dbReference>
<evidence type="ECO:0000256" key="11">
    <source>
        <dbReference type="ARBA" id="ARBA00023236"/>
    </source>
</evidence>
<evidence type="ECO:0000313" key="16">
    <source>
        <dbReference type="EMBL" id="GAA3024231.1"/>
    </source>
</evidence>
<dbReference type="Proteomes" id="UP001501035">
    <property type="component" value="Unassembled WGS sequence"/>
</dbReference>
<feature type="binding site" evidence="13">
    <location>
        <begin position="30"/>
        <end position="37"/>
    </location>
    <ligand>
        <name>ATP</name>
        <dbReference type="ChEBI" id="CHEBI:30616"/>
    </ligand>
</feature>
<keyword evidence="6 13" id="KW-0547">Nucleotide-binding</keyword>
<evidence type="ECO:0000256" key="7">
    <source>
        <dbReference type="ARBA" id="ARBA00022763"/>
    </source>
</evidence>
<comment type="similarity">
    <text evidence="2 13 14">Belongs to the RecF family.</text>
</comment>
<evidence type="ECO:0000256" key="2">
    <source>
        <dbReference type="ARBA" id="ARBA00008016"/>
    </source>
</evidence>
<dbReference type="Gene3D" id="3.40.50.300">
    <property type="entry name" value="P-loop containing nucleotide triphosphate hydrolases"/>
    <property type="match status" value="1"/>
</dbReference>
<protein>
    <recommendedName>
        <fullName evidence="3 13">DNA replication and repair protein RecF</fullName>
    </recommendedName>
</protein>
<dbReference type="InterPro" id="IPR003395">
    <property type="entry name" value="RecF/RecN/SMC_N"/>
</dbReference>
<keyword evidence="5 13" id="KW-0235">DNA replication</keyword>
<dbReference type="InterPro" id="IPR027417">
    <property type="entry name" value="P-loop_NTPase"/>
</dbReference>
<keyword evidence="7 13" id="KW-0227">DNA damage</keyword>
<evidence type="ECO:0000256" key="13">
    <source>
        <dbReference type="HAMAP-Rule" id="MF_00365"/>
    </source>
</evidence>
<keyword evidence="9 13" id="KW-0238">DNA-binding</keyword>
<dbReference type="RefSeq" id="WP_290704130.1">
    <property type="nucleotide sequence ID" value="NZ_BAAAVS010000002.1"/>
</dbReference>